<dbReference type="InterPro" id="IPR028919">
    <property type="entry name" value="Viral_movement"/>
</dbReference>
<proteinExistence type="predicted"/>
<dbReference type="Proteomes" id="UP000201287">
    <property type="component" value="Segment"/>
</dbReference>
<accession>B8PRG8</accession>
<evidence type="ECO:0000313" key="2">
    <source>
        <dbReference type="Proteomes" id="UP000201287"/>
    </source>
</evidence>
<evidence type="ECO:0000313" key="1">
    <source>
        <dbReference type="EMBL" id="ABX57122.1"/>
    </source>
</evidence>
<protein>
    <submittedName>
        <fullName evidence="1">Movement protein</fullName>
    </submittedName>
</protein>
<gene>
    <name evidence="1" type="primary">MP</name>
</gene>
<dbReference type="RefSeq" id="YP_002455906.1">
    <property type="nucleotide sequence ID" value="NC_011803.1"/>
</dbReference>
<dbReference type="Pfam" id="PF01107">
    <property type="entry name" value="MP"/>
    <property type="match status" value="1"/>
</dbReference>
<dbReference type="KEGG" id="vg:7205532"/>
<reference evidence="1 2" key="1">
    <citation type="journal article" date="2009" name="Arch. Virol.">
        <title>Complete sequence and genome structure of cactus mild mottle virus.</title>
        <authorList>
            <person name="Min B.E."/>
            <person name="Song Y.S."/>
            <person name="Ryu K.H."/>
        </authorList>
    </citation>
    <scope>NUCLEOTIDE SEQUENCE [LARGE SCALE GENOMIC DNA]</scope>
    <source>
        <strain evidence="1">CMMoV-Kr</strain>
    </source>
</reference>
<name>B8PRG8_9VIRU</name>
<dbReference type="GeneID" id="7205532"/>
<keyword evidence="2" id="KW-1185">Reference proteome</keyword>
<dbReference type="OrthoDB" id="8677at10239"/>
<dbReference type="EMBL" id="EU043335">
    <property type="protein sequence ID" value="ABX57122.1"/>
    <property type="molecule type" value="Genomic_RNA"/>
</dbReference>
<organism evidence="1 2">
    <name type="scientific">Cactus mild mottle virus</name>
    <dbReference type="NCBI Taxonomy" id="229030"/>
    <lineage>
        <taxon>Viruses</taxon>
        <taxon>Riboviria</taxon>
        <taxon>Orthornavirae</taxon>
        <taxon>Kitrinoviricota</taxon>
        <taxon>Alsuviricetes</taxon>
        <taxon>Martellivirales</taxon>
        <taxon>Virgaviridae</taxon>
        <taxon>Tobamovirus</taxon>
        <taxon>Tobamovirus cacti</taxon>
    </lineage>
</organism>
<sequence length="306" mass="33560">MGFVVEDPAKHLKVNEFLGVSGLERFKSVLTQPFRTVSIVNSDIVRVASAAPLSVPIDILSSLKSSKLTYKYVYVLAVLISGRWHISSASPGSVLLVLYDRRLQGHRSCIYGGCMSKVSANKFQVKYSVGHSLTVNDFSRNPLSLCVALNGVPCDDGWEPLSIEVATLLMFTNYILEESLTSNILKVPPLSFDNNSVCLDQDIIMSKFNSVLSTVAVPRNVLKCTTNFEKKRLRKGKWVGNKSEFVLKGDTNVDPMRYNGGFLHQREAEHICVPDSVVGRTGKITQLLNPGATSHLSDAASSDTTC</sequence>